<feature type="non-terminal residue" evidence="9">
    <location>
        <position position="311"/>
    </location>
</feature>
<dbReference type="Proteomes" id="UP001370490">
    <property type="component" value="Unassembled WGS sequence"/>
</dbReference>
<proteinExistence type="predicted"/>
<comment type="caution">
    <text evidence="9">The sequence shown here is derived from an EMBL/GenBank/DDBJ whole genome shotgun (WGS) entry which is preliminary data.</text>
</comment>
<dbReference type="NCBIfam" id="TIGR01568">
    <property type="entry name" value="A_thal_3678"/>
    <property type="match status" value="1"/>
</dbReference>
<feature type="domain" description="OVATE" evidence="8">
    <location>
        <begin position="205"/>
        <end position="268"/>
    </location>
</feature>
<keyword evidence="2 6" id="KW-0678">Repressor</keyword>
<keyword evidence="3 6" id="KW-0805">Transcription regulation</keyword>
<feature type="compositionally biased region" description="Low complexity" evidence="7">
    <location>
        <begin position="158"/>
        <end position="187"/>
    </location>
</feature>
<dbReference type="Pfam" id="PF04844">
    <property type="entry name" value="Ovate"/>
    <property type="match status" value="1"/>
</dbReference>
<evidence type="ECO:0000313" key="10">
    <source>
        <dbReference type="Proteomes" id="UP001370490"/>
    </source>
</evidence>
<evidence type="ECO:0000256" key="4">
    <source>
        <dbReference type="ARBA" id="ARBA00023163"/>
    </source>
</evidence>
<evidence type="ECO:0000256" key="7">
    <source>
        <dbReference type="SAM" id="MobiDB-lite"/>
    </source>
</evidence>
<dbReference type="PANTHER" id="PTHR33057">
    <property type="entry name" value="TRANSCRIPTION REPRESSOR OFP7-RELATED"/>
    <property type="match status" value="1"/>
</dbReference>
<evidence type="ECO:0000256" key="1">
    <source>
        <dbReference type="ARBA" id="ARBA00004123"/>
    </source>
</evidence>
<dbReference type="EMBL" id="JBAMMX010000025">
    <property type="protein sequence ID" value="KAK6914904.1"/>
    <property type="molecule type" value="Genomic_DNA"/>
</dbReference>
<protein>
    <recommendedName>
        <fullName evidence="6">Transcription repressor</fullName>
    </recommendedName>
    <alternativeName>
        <fullName evidence="6">Ovate family protein</fullName>
    </alternativeName>
</protein>
<reference evidence="9 10" key="1">
    <citation type="submission" date="2023-12" db="EMBL/GenBank/DDBJ databases">
        <title>A high-quality genome assembly for Dillenia turbinata (Dilleniales).</title>
        <authorList>
            <person name="Chanderbali A."/>
        </authorList>
    </citation>
    <scope>NUCLEOTIDE SEQUENCE [LARGE SCALE GENOMIC DNA]</scope>
    <source>
        <strain evidence="9">LSX21</strain>
        <tissue evidence="9">Leaf</tissue>
    </source>
</reference>
<sequence>MAPGKNLQKSVQEYLSKIKKPNPNIQIFPSNLSSSTNWILSGCKHPKTKSFAAVDRNNDNHDNDDAATLSDIDRFLFENFKSLYINDEDINTTYTTTRSRSEKQQEDPNGIFLFDSPRFLNLPPDLCGSHRFFVSPGGSSSLIEEARTSLTMSEDLGSSSTTATTTTATPNESSSSASASTTATTNADEVKETVVDHLPDETIAVLTYSPNPYEDFRRSMQDMIELRMEQSQRIDWDFMEELLFCYLKLNEKKSYKYILSAFVDLIVILRQNSRRPPPATSRRTRMEAEKRKKEESEHGIMNQILRAKTIL</sequence>
<gene>
    <name evidence="9" type="ORF">RJ641_020021</name>
</gene>
<dbReference type="PROSITE" id="PS51754">
    <property type="entry name" value="OVATE"/>
    <property type="match status" value="1"/>
</dbReference>
<evidence type="ECO:0000259" key="8">
    <source>
        <dbReference type="PROSITE" id="PS51754"/>
    </source>
</evidence>
<keyword evidence="5 6" id="KW-0539">Nucleus</keyword>
<feature type="compositionally biased region" description="Basic and acidic residues" evidence="7">
    <location>
        <begin position="284"/>
        <end position="297"/>
    </location>
</feature>
<evidence type="ECO:0000256" key="5">
    <source>
        <dbReference type="ARBA" id="ARBA00023242"/>
    </source>
</evidence>
<dbReference type="PANTHER" id="PTHR33057:SF117">
    <property type="entry name" value="TRANSCRIPTION REPRESSOR OFP14"/>
    <property type="match status" value="1"/>
</dbReference>
<accession>A0AAN8UIZ6</accession>
<evidence type="ECO:0000256" key="2">
    <source>
        <dbReference type="ARBA" id="ARBA00022491"/>
    </source>
</evidence>
<comment type="subcellular location">
    <subcellularLocation>
        <location evidence="1 6">Nucleus</location>
    </subcellularLocation>
</comment>
<dbReference type="AlphaFoldDB" id="A0AAN8UIZ6"/>
<dbReference type="InterPro" id="IPR006458">
    <property type="entry name" value="Ovate_C"/>
</dbReference>
<feature type="region of interest" description="Disordered" evidence="7">
    <location>
        <begin position="274"/>
        <end position="297"/>
    </location>
</feature>
<keyword evidence="4 6" id="KW-0804">Transcription</keyword>
<dbReference type="InterPro" id="IPR038933">
    <property type="entry name" value="Ovate"/>
</dbReference>
<feature type="region of interest" description="Disordered" evidence="7">
    <location>
        <begin position="151"/>
        <end position="188"/>
    </location>
</feature>
<evidence type="ECO:0000313" key="9">
    <source>
        <dbReference type="EMBL" id="KAK6914904.1"/>
    </source>
</evidence>
<organism evidence="9 10">
    <name type="scientific">Dillenia turbinata</name>
    <dbReference type="NCBI Taxonomy" id="194707"/>
    <lineage>
        <taxon>Eukaryota</taxon>
        <taxon>Viridiplantae</taxon>
        <taxon>Streptophyta</taxon>
        <taxon>Embryophyta</taxon>
        <taxon>Tracheophyta</taxon>
        <taxon>Spermatophyta</taxon>
        <taxon>Magnoliopsida</taxon>
        <taxon>eudicotyledons</taxon>
        <taxon>Gunneridae</taxon>
        <taxon>Pentapetalae</taxon>
        <taxon>Dilleniales</taxon>
        <taxon>Dilleniaceae</taxon>
        <taxon>Dillenia</taxon>
    </lineage>
</organism>
<keyword evidence="10" id="KW-1185">Reference proteome</keyword>
<evidence type="ECO:0000256" key="3">
    <source>
        <dbReference type="ARBA" id="ARBA00023015"/>
    </source>
</evidence>
<comment type="function">
    <text evidence="6">Transcriptional repressor that regulates multiple aspects of plant growth and development.</text>
</comment>
<dbReference type="GO" id="GO:0045892">
    <property type="term" value="P:negative regulation of DNA-templated transcription"/>
    <property type="evidence" value="ECO:0007669"/>
    <property type="project" value="UniProtKB-UniRule"/>
</dbReference>
<evidence type="ECO:0000256" key="6">
    <source>
        <dbReference type="RuleBase" id="RU367028"/>
    </source>
</evidence>
<name>A0AAN8UIZ6_9MAGN</name>
<dbReference type="GO" id="GO:0005634">
    <property type="term" value="C:nucleus"/>
    <property type="evidence" value="ECO:0007669"/>
    <property type="project" value="UniProtKB-SubCell"/>
</dbReference>